<name>A0A453ETN8_AEGTS</name>
<feature type="region of interest" description="Disordered" evidence="1">
    <location>
        <begin position="33"/>
        <end position="97"/>
    </location>
</feature>
<organism evidence="2 3">
    <name type="scientific">Aegilops tauschii subsp. strangulata</name>
    <name type="common">Goatgrass</name>
    <dbReference type="NCBI Taxonomy" id="200361"/>
    <lineage>
        <taxon>Eukaryota</taxon>
        <taxon>Viridiplantae</taxon>
        <taxon>Streptophyta</taxon>
        <taxon>Embryophyta</taxon>
        <taxon>Tracheophyta</taxon>
        <taxon>Spermatophyta</taxon>
        <taxon>Magnoliopsida</taxon>
        <taxon>Liliopsida</taxon>
        <taxon>Poales</taxon>
        <taxon>Poaceae</taxon>
        <taxon>BOP clade</taxon>
        <taxon>Pooideae</taxon>
        <taxon>Triticodae</taxon>
        <taxon>Triticeae</taxon>
        <taxon>Triticinae</taxon>
        <taxon>Aegilops</taxon>
    </lineage>
</organism>
<evidence type="ECO:0000313" key="2">
    <source>
        <dbReference type="EnsemblPlants" id="AET3Gv20454600.7"/>
    </source>
</evidence>
<feature type="compositionally biased region" description="Low complexity" evidence="1">
    <location>
        <begin position="39"/>
        <end position="79"/>
    </location>
</feature>
<protein>
    <submittedName>
        <fullName evidence="2">Uncharacterized protein</fullName>
    </submittedName>
</protein>
<evidence type="ECO:0000313" key="3">
    <source>
        <dbReference type="Proteomes" id="UP000015105"/>
    </source>
</evidence>
<proteinExistence type="predicted"/>
<reference evidence="2" key="4">
    <citation type="submission" date="2019-03" db="UniProtKB">
        <authorList>
            <consortium name="EnsemblPlants"/>
        </authorList>
    </citation>
    <scope>IDENTIFICATION</scope>
</reference>
<evidence type="ECO:0000256" key="1">
    <source>
        <dbReference type="SAM" id="MobiDB-lite"/>
    </source>
</evidence>
<dbReference type="EnsemblPlants" id="AET3Gv20454600.7">
    <property type="protein sequence ID" value="AET3Gv20454600.7"/>
    <property type="gene ID" value="AET3Gv20454600"/>
</dbReference>
<reference evidence="2" key="3">
    <citation type="journal article" date="2017" name="Nature">
        <title>Genome sequence of the progenitor of the wheat D genome Aegilops tauschii.</title>
        <authorList>
            <person name="Luo M.C."/>
            <person name="Gu Y.Q."/>
            <person name="Puiu D."/>
            <person name="Wang H."/>
            <person name="Twardziok S.O."/>
            <person name="Deal K.R."/>
            <person name="Huo N."/>
            <person name="Zhu T."/>
            <person name="Wang L."/>
            <person name="Wang Y."/>
            <person name="McGuire P.E."/>
            <person name="Liu S."/>
            <person name="Long H."/>
            <person name="Ramasamy R.K."/>
            <person name="Rodriguez J.C."/>
            <person name="Van S.L."/>
            <person name="Yuan L."/>
            <person name="Wang Z."/>
            <person name="Xia Z."/>
            <person name="Xiao L."/>
            <person name="Anderson O.D."/>
            <person name="Ouyang S."/>
            <person name="Liang Y."/>
            <person name="Zimin A.V."/>
            <person name="Pertea G."/>
            <person name="Qi P."/>
            <person name="Bennetzen J.L."/>
            <person name="Dai X."/>
            <person name="Dawson M.W."/>
            <person name="Muller H.G."/>
            <person name="Kugler K."/>
            <person name="Rivarola-Duarte L."/>
            <person name="Spannagl M."/>
            <person name="Mayer K.F.X."/>
            <person name="Lu F.H."/>
            <person name="Bevan M.W."/>
            <person name="Leroy P."/>
            <person name="Li P."/>
            <person name="You F.M."/>
            <person name="Sun Q."/>
            <person name="Liu Z."/>
            <person name="Lyons E."/>
            <person name="Wicker T."/>
            <person name="Salzberg S.L."/>
            <person name="Devos K.M."/>
            <person name="Dvorak J."/>
        </authorList>
    </citation>
    <scope>NUCLEOTIDE SEQUENCE [LARGE SCALE GENOMIC DNA]</scope>
    <source>
        <strain evidence="2">cv. AL8/78</strain>
    </source>
</reference>
<sequence>MKTTCPAALLGDNHDAMKNNAVSILTTNVDPSWLRETRSTPTSPRRTLTTMKQPRSISSHPPWHSFSSSPTTHPSLLTGLRDRRCVQGPKPTPSPHQ</sequence>
<dbReference type="Proteomes" id="UP000015105">
    <property type="component" value="Chromosome 3D"/>
</dbReference>
<reference evidence="3" key="1">
    <citation type="journal article" date="2014" name="Science">
        <title>Ancient hybridizations among the ancestral genomes of bread wheat.</title>
        <authorList>
            <consortium name="International Wheat Genome Sequencing Consortium,"/>
            <person name="Marcussen T."/>
            <person name="Sandve S.R."/>
            <person name="Heier L."/>
            <person name="Spannagl M."/>
            <person name="Pfeifer M."/>
            <person name="Jakobsen K.S."/>
            <person name="Wulff B.B."/>
            <person name="Steuernagel B."/>
            <person name="Mayer K.F."/>
            <person name="Olsen O.A."/>
        </authorList>
    </citation>
    <scope>NUCLEOTIDE SEQUENCE [LARGE SCALE GENOMIC DNA]</scope>
    <source>
        <strain evidence="3">cv. AL8/78</strain>
    </source>
</reference>
<reference evidence="3" key="2">
    <citation type="journal article" date="2017" name="Nat. Plants">
        <title>The Aegilops tauschii genome reveals multiple impacts of transposons.</title>
        <authorList>
            <person name="Zhao G."/>
            <person name="Zou C."/>
            <person name="Li K."/>
            <person name="Wang K."/>
            <person name="Li T."/>
            <person name="Gao L."/>
            <person name="Zhang X."/>
            <person name="Wang H."/>
            <person name="Yang Z."/>
            <person name="Liu X."/>
            <person name="Jiang W."/>
            <person name="Mao L."/>
            <person name="Kong X."/>
            <person name="Jiao Y."/>
            <person name="Jia J."/>
        </authorList>
    </citation>
    <scope>NUCLEOTIDE SEQUENCE [LARGE SCALE GENOMIC DNA]</scope>
    <source>
        <strain evidence="3">cv. AL8/78</strain>
    </source>
</reference>
<dbReference type="Gramene" id="AET3Gv20454600.7">
    <property type="protein sequence ID" value="AET3Gv20454600.7"/>
    <property type="gene ID" value="AET3Gv20454600"/>
</dbReference>
<accession>A0A453ETN8</accession>
<reference evidence="2" key="5">
    <citation type="journal article" date="2021" name="G3 (Bethesda)">
        <title>Aegilops tauschii genome assembly Aet v5.0 features greater sequence contiguity and improved annotation.</title>
        <authorList>
            <person name="Wang L."/>
            <person name="Zhu T."/>
            <person name="Rodriguez J.C."/>
            <person name="Deal K.R."/>
            <person name="Dubcovsky J."/>
            <person name="McGuire P.E."/>
            <person name="Lux T."/>
            <person name="Spannagl M."/>
            <person name="Mayer K.F.X."/>
            <person name="Baldrich P."/>
            <person name="Meyers B.C."/>
            <person name="Huo N."/>
            <person name="Gu Y.Q."/>
            <person name="Zhou H."/>
            <person name="Devos K.M."/>
            <person name="Bennetzen J.L."/>
            <person name="Unver T."/>
            <person name="Budak H."/>
            <person name="Gulick P.J."/>
            <person name="Galiba G."/>
            <person name="Kalapos B."/>
            <person name="Nelson D.R."/>
            <person name="Li P."/>
            <person name="You F.M."/>
            <person name="Luo M.C."/>
            <person name="Dvorak J."/>
        </authorList>
    </citation>
    <scope>NUCLEOTIDE SEQUENCE [LARGE SCALE GENOMIC DNA]</scope>
    <source>
        <strain evidence="2">cv. AL8/78</strain>
    </source>
</reference>
<dbReference type="AlphaFoldDB" id="A0A453ETN8"/>
<keyword evidence="3" id="KW-1185">Reference proteome</keyword>